<feature type="compositionally biased region" description="Pro residues" evidence="1">
    <location>
        <begin position="83"/>
        <end position="96"/>
    </location>
</feature>
<feature type="region of interest" description="Disordered" evidence="1">
    <location>
        <begin position="73"/>
        <end position="126"/>
    </location>
</feature>
<feature type="signal peptide" evidence="2">
    <location>
        <begin position="1"/>
        <end position="18"/>
    </location>
</feature>
<evidence type="ECO:0000313" key="4">
    <source>
        <dbReference type="Proteomes" id="UP000254927"/>
    </source>
</evidence>
<gene>
    <name evidence="3" type="ORF">NCTC10660_02262</name>
</gene>
<evidence type="ECO:0000256" key="1">
    <source>
        <dbReference type="SAM" id="MobiDB-lite"/>
    </source>
</evidence>
<dbReference type="GeneID" id="93353247"/>
<accession>A0A378U318</accession>
<organism evidence="3 4">
    <name type="scientific">Neisseria elongata</name>
    <dbReference type="NCBI Taxonomy" id="495"/>
    <lineage>
        <taxon>Bacteria</taxon>
        <taxon>Pseudomonadati</taxon>
        <taxon>Pseudomonadota</taxon>
        <taxon>Betaproteobacteria</taxon>
        <taxon>Neisseriales</taxon>
        <taxon>Neisseriaceae</taxon>
        <taxon>Neisseria</taxon>
    </lineage>
</organism>
<evidence type="ECO:0000313" key="3">
    <source>
        <dbReference type="EMBL" id="STZ68732.1"/>
    </source>
</evidence>
<sequence>MKRLILSALLLVSASGWAQQDISRAFEHGVVTTERPQQRDIYIYTYDDLYPPPPPPPRSYFYYEGGRNGVSVRIGDADDRGYAPPPRVYRNYPPPRGYYREEGRGGGNPGRFSGSSVRFDGGAANR</sequence>
<evidence type="ECO:0008006" key="5">
    <source>
        <dbReference type="Google" id="ProtNLM"/>
    </source>
</evidence>
<keyword evidence="2" id="KW-0732">Signal</keyword>
<dbReference type="EMBL" id="UGQW01000002">
    <property type="protein sequence ID" value="STZ68732.1"/>
    <property type="molecule type" value="Genomic_DNA"/>
</dbReference>
<proteinExistence type="predicted"/>
<dbReference type="AlphaFoldDB" id="A0A378U318"/>
<feature type="chain" id="PRO_5016838189" description="Periplasmic protein" evidence="2">
    <location>
        <begin position="19"/>
        <end position="126"/>
    </location>
</feature>
<name>A0A378U318_NEIEL</name>
<reference evidence="3 4" key="1">
    <citation type="submission" date="2018-06" db="EMBL/GenBank/DDBJ databases">
        <authorList>
            <consortium name="Pathogen Informatics"/>
            <person name="Doyle S."/>
        </authorList>
    </citation>
    <scope>NUCLEOTIDE SEQUENCE [LARGE SCALE GENOMIC DNA]</scope>
    <source>
        <strain evidence="3 4">NCTC10660</strain>
    </source>
</reference>
<dbReference type="RefSeq" id="WP_074896885.1">
    <property type="nucleotide sequence ID" value="NZ_CP031252.1"/>
</dbReference>
<evidence type="ECO:0000256" key="2">
    <source>
        <dbReference type="SAM" id="SignalP"/>
    </source>
</evidence>
<dbReference type="Proteomes" id="UP000254927">
    <property type="component" value="Unassembled WGS sequence"/>
</dbReference>
<protein>
    <recommendedName>
        <fullName evidence="5">Periplasmic protein</fullName>
    </recommendedName>
</protein>